<keyword evidence="3" id="KW-1185">Reference proteome</keyword>
<gene>
    <name evidence="2" type="ORF">CHS0354_039156</name>
</gene>
<reference evidence="2" key="3">
    <citation type="submission" date="2023-05" db="EMBL/GenBank/DDBJ databases">
        <authorList>
            <person name="Smith C.H."/>
        </authorList>
    </citation>
    <scope>NUCLEOTIDE SEQUENCE</scope>
    <source>
        <strain evidence="2">CHS0354</strain>
        <tissue evidence="2">Mantle</tissue>
    </source>
</reference>
<accession>A0AAE0S784</accession>
<comment type="caution">
    <text evidence="2">The sequence shown here is derived from an EMBL/GenBank/DDBJ whole genome shotgun (WGS) entry which is preliminary data.</text>
</comment>
<evidence type="ECO:0000313" key="2">
    <source>
        <dbReference type="EMBL" id="KAK3586687.1"/>
    </source>
</evidence>
<protein>
    <submittedName>
        <fullName evidence="2">Uncharacterized protein</fullName>
    </submittedName>
</protein>
<sequence length="67" mass="7419">MSSQSVSGGGRYTGTGDKPDLDNHANQCNPNNSEYKGHTPSYTVKKSYQMFWITKPDCGHVLQNVLK</sequence>
<evidence type="ECO:0000313" key="3">
    <source>
        <dbReference type="Proteomes" id="UP001195483"/>
    </source>
</evidence>
<name>A0AAE0S784_9BIVA</name>
<feature type="region of interest" description="Disordered" evidence="1">
    <location>
        <begin position="1"/>
        <end position="40"/>
    </location>
</feature>
<dbReference type="Proteomes" id="UP001195483">
    <property type="component" value="Unassembled WGS sequence"/>
</dbReference>
<proteinExistence type="predicted"/>
<reference evidence="2" key="2">
    <citation type="journal article" date="2021" name="Genome Biol. Evol.">
        <title>Developing a high-quality reference genome for a parasitic bivalve with doubly uniparental inheritance (Bivalvia: Unionida).</title>
        <authorList>
            <person name="Smith C.H."/>
        </authorList>
    </citation>
    <scope>NUCLEOTIDE SEQUENCE</scope>
    <source>
        <strain evidence="2">CHS0354</strain>
        <tissue evidence="2">Mantle</tissue>
    </source>
</reference>
<reference evidence="2" key="1">
    <citation type="journal article" date="2021" name="Genome Biol. Evol.">
        <title>A High-Quality Reference Genome for a Parasitic Bivalve with Doubly Uniparental Inheritance (Bivalvia: Unionida).</title>
        <authorList>
            <person name="Smith C.H."/>
        </authorList>
    </citation>
    <scope>NUCLEOTIDE SEQUENCE</scope>
    <source>
        <strain evidence="2">CHS0354</strain>
    </source>
</reference>
<organism evidence="2 3">
    <name type="scientific">Potamilus streckersoni</name>
    <dbReference type="NCBI Taxonomy" id="2493646"/>
    <lineage>
        <taxon>Eukaryota</taxon>
        <taxon>Metazoa</taxon>
        <taxon>Spiralia</taxon>
        <taxon>Lophotrochozoa</taxon>
        <taxon>Mollusca</taxon>
        <taxon>Bivalvia</taxon>
        <taxon>Autobranchia</taxon>
        <taxon>Heteroconchia</taxon>
        <taxon>Palaeoheterodonta</taxon>
        <taxon>Unionida</taxon>
        <taxon>Unionoidea</taxon>
        <taxon>Unionidae</taxon>
        <taxon>Ambleminae</taxon>
        <taxon>Lampsilini</taxon>
        <taxon>Potamilus</taxon>
    </lineage>
</organism>
<dbReference type="AlphaFoldDB" id="A0AAE0S784"/>
<dbReference type="EMBL" id="JAEAOA010002287">
    <property type="protein sequence ID" value="KAK3586687.1"/>
    <property type="molecule type" value="Genomic_DNA"/>
</dbReference>
<feature type="compositionally biased region" description="Polar residues" evidence="1">
    <location>
        <begin position="24"/>
        <end position="40"/>
    </location>
</feature>
<evidence type="ECO:0000256" key="1">
    <source>
        <dbReference type="SAM" id="MobiDB-lite"/>
    </source>
</evidence>